<accession>A0ABV1YS05</accession>
<organism evidence="1 2">
    <name type="scientific">Mesorhizobium opportunistum</name>
    <dbReference type="NCBI Taxonomy" id="593909"/>
    <lineage>
        <taxon>Bacteria</taxon>
        <taxon>Pseudomonadati</taxon>
        <taxon>Pseudomonadota</taxon>
        <taxon>Alphaproteobacteria</taxon>
        <taxon>Hyphomicrobiales</taxon>
        <taxon>Phyllobacteriaceae</taxon>
        <taxon>Mesorhizobium</taxon>
    </lineage>
</organism>
<evidence type="ECO:0000313" key="2">
    <source>
        <dbReference type="Proteomes" id="UP001464387"/>
    </source>
</evidence>
<evidence type="ECO:0000313" key="1">
    <source>
        <dbReference type="EMBL" id="MER8937864.1"/>
    </source>
</evidence>
<reference evidence="1 2" key="1">
    <citation type="journal article" date="2024" name="Proc. Natl. Acad. Sci. U.S.A.">
        <title>The evolutionary genomics of adaptation to stress in wild rhizobium bacteria.</title>
        <authorList>
            <person name="Kehlet-Delgado H."/>
            <person name="Montoya A.P."/>
            <person name="Jensen K.T."/>
            <person name="Wendlandt C.E."/>
            <person name="Dexheimer C."/>
            <person name="Roberts M."/>
            <person name="Torres Martinez L."/>
            <person name="Friesen M.L."/>
            <person name="Griffitts J.S."/>
            <person name="Porter S.S."/>
        </authorList>
    </citation>
    <scope>NUCLEOTIDE SEQUENCE [LARGE SCALE GENOMIC DNA]</scope>
    <source>
        <strain evidence="1 2">M0729</strain>
    </source>
</reference>
<protein>
    <submittedName>
        <fullName evidence="1">Uncharacterized protein</fullName>
    </submittedName>
</protein>
<comment type="caution">
    <text evidence="1">The sequence shown here is derived from an EMBL/GenBank/DDBJ whole genome shotgun (WGS) entry which is preliminary data.</text>
</comment>
<proteinExistence type="predicted"/>
<dbReference type="Proteomes" id="UP001464387">
    <property type="component" value="Unassembled WGS sequence"/>
</dbReference>
<feature type="non-terminal residue" evidence="1">
    <location>
        <position position="1"/>
    </location>
</feature>
<name>A0ABV1YS05_9HYPH</name>
<keyword evidence="2" id="KW-1185">Reference proteome</keyword>
<gene>
    <name evidence="1" type="ORF">NKI33_33745</name>
</gene>
<dbReference type="EMBL" id="JAMYPJ010000149">
    <property type="protein sequence ID" value="MER8937864.1"/>
    <property type="molecule type" value="Genomic_DNA"/>
</dbReference>
<dbReference type="RefSeq" id="WP_352658233.1">
    <property type="nucleotide sequence ID" value="NZ_JAMYMY010000133.1"/>
</dbReference>
<sequence length="102" mass="11190">QQTTMTWSGVATGISELGKIAGAGLNMATTIEQEKKAKLDAEDTEIRSRAEDETEYKSAYERMINDVLETLSEVRRADAETRSKIANMGGALEPVKPAQEKE</sequence>